<dbReference type="STRING" id="33114.A0A2G2VFM6"/>
<dbReference type="CDD" id="cd14859">
    <property type="entry name" value="PMEI_like"/>
    <property type="match status" value="1"/>
</dbReference>
<reference evidence="7" key="2">
    <citation type="journal article" date="2017" name="J. Anim. Genet.">
        <title>Multiple reference genome sequences of hot pepper reveal the massive evolution of plant disease resistance genes by retroduplication.</title>
        <authorList>
            <person name="Kim S."/>
            <person name="Park J."/>
            <person name="Yeom S.-I."/>
            <person name="Kim Y.-M."/>
            <person name="Seo E."/>
            <person name="Kim K.-T."/>
            <person name="Kim M.-S."/>
            <person name="Lee J.M."/>
            <person name="Cheong K."/>
            <person name="Shin H.-S."/>
            <person name="Kim S.-B."/>
            <person name="Han K."/>
            <person name="Lee J."/>
            <person name="Park M."/>
            <person name="Lee H.-A."/>
            <person name="Lee H.-Y."/>
            <person name="Lee Y."/>
            <person name="Oh S."/>
            <person name="Lee J.H."/>
            <person name="Choi E."/>
            <person name="Choi E."/>
            <person name="Lee S.E."/>
            <person name="Jeon J."/>
            <person name="Kim H."/>
            <person name="Choi G."/>
            <person name="Song H."/>
            <person name="Lee J."/>
            <person name="Lee S.-C."/>
            <person name="Kwon J.-K."/>
            <person name="Lee H.-Y."/>
            <person name="Koo N."/>
            <person name="Hong Y."/>
            <person name="Kim R.W."/>
            <person name="Kang W.-H."/>
            <person name="Huh J.H."/>
            <person name="Kang B.-C."/>
            <person name="Yang T.-J."/>
            <person name="Lee Y.-H."/>
            <person name="Bennetzen J.L."/>
            <person name="Choi D."/>
        </authorList>
    </citation>
    <scope>NUCLEOTIDE SEQUENCE [LARGE SCALE GENOMIC DNA]</scope>
    <source>
        <strain evidence="7">cv. PBC81</strain>
    </source>
</reference>
<reference evidence="6 7" key="1">
    <citation type="journal article" date="2017" name="Genome Biol.">
        <title>New reference genome sequences of hot pepper reveal the massive evolution of plant disease-resistance genes by retroduplication.</title>
        <authorList>
            <person name="Kim S."/>
            <person name="Park J."/>
            <person name="Yeom S.I."/>
            <person name="Kim Y.M."/>
            <person name="Seo E."/>
            <person name="Kim K.T."/>
            <person name="Kim M.S."/>
            <person name="Lee J.M."/>
            <person name="Cheong K."/>
            <person name="Shin H.S."/>
            <person name="Kim S.B."/>
            <person name="Han K."/>
            <person name="Lee J."/>
            <person name="Park M."/>
            <person name="Lee H.A."/>
            <person name="Lee H.Y."/>
            <person name="Lee Y."/>
            <person name="Oh S."/>
            <person name="Lee J.H."/>
            <person name="Choi E."/>
            <person name="Choi E."/>
            <person name="Lee S.E."/>
            <person name="Jeon J."/>
            <person name="Kim H."/>
            <person name="Choi G."/>
            <person name="Song H."/>
            <person name="Lee J."/>
            <person name="Lee S.C."/>
            <person name="Kwon J.K."/>
            <person name="Lee H.Y."/>
            <person name="Koo N."/>
            <person name="Hong Y."/>
            <person name="Kim R.W."/>
            <person name="Kang W.H."/>
            <person name="Huh J.H."/>
            <person name="Kang B.C."/>
            <person name="Yang T.J."/>
            <person name="Lee Y.H."/>
            <person name="Bennetzen J.L."/>
            <person name="Choi D."/>
        </authorList>
    </citation>
    <scope>NUCLEOTIDE SEQUENCE [LARGE SCALE GENOMIC DNA]</scope>
    <source>
        <strain evidence="7">cv. PBC81</strain>
    </source>
</reference>
<evidence type="ECO:0000256" key="1">
    <source>
        <dbReference type="ARBA" id="ARBA00022729"/>
    </source>
</evidence>
<dbReference type="PANTHER" id="PTHR35357:SF8">
    <property type="entry name" value="OS01G0111000 PROTEIN"/>
    <property type="match status" value="1"/>
</dbReference>
<dbReference type="InterPro" id="IPR006501">
    <property type="entry name" value="Pectinesterase_inhib_dom"/>
</dbReference>
<evidence type="ECO:0000256" key="3">
    <source>
        <dbReference type="ARBA" id="ARBA00038471"/>
    </source>
</evidence>
<dbReference type="Pfam" id="PF04043">
    <property type="entry name" value="PMEI"/>
    <property type="match status" value="1"/>
</dbReference>
<organism evidence="6 7">
    <name type="scientific">Capsicum baccatum</name>
    <name type="common">Peruvian pepper</name>
    <dbReference type="NCBI Taxonomy" id="33114"/>
    <lineage>
        <taxon>Eukaryota</taxon>
        <taxon>Viridiplantae</taxon>
        <taxon>Streptophyta</taxon>
        <taxon>Embryophyta</taxon>
        <taxon>Tracheophyta</taxon>
        <taxon>Spermatophyta</taxon>
        <taxon>Magnoliopsida</taxon>
        <taxon>eudicotyledons</taxon>
        <taxon>Gunneridae</taxon>
        <taxon>Pentapetalae</taxon>
        <taxon>asterids</taxon>
        <taxon>lamiids</taxon>
        <taxon>Solanales</taxon>
        <taxon>Solanaceae</taxon>
        <taxon>Solanoideae</taxon>
        <taxon>Capsiceae</taxon>
        <taxon>Capsicum</taxon>
    </lineage>
</organism>
<dbReference type="NCBIfam" id="TIGR01614">
    <property type="entry name" value="PME_inhib"/>
    <property type="match status" value="1"/>
</dbReference>
<name>A0A2G2VFM6_CAPBA</name>
<keyword evidence="2" id="KW-1015">Disulfide bond</keyword>
<comment type="similarity">
    <text evidence="3">Belongs to the PMEI family.</text>
</comment>
<feature type="signal peptide" evidence="4">
    <location>
        <begin position="1"/>
        <end position="29"/>
    </location>
</feature>
<feature type="domain" description="Pectinesterase inhibitor" evidence="5">
    <location>
        <begin position="34"/>
        <end position="189"/>
    </location>
</feature>
<comment type="caution">
    <text evidence="6">The sequence shown here is derived from an EMBL/GenBank/DDBJ whole genome shotgun (WGS) entry which is preliminary data.</text>
</comment>
<dbReference type="PANTHER" id="PTHR35357">
    <property type="entry name" value="OS02G0537100 PROTEIN"/>
    <property type="match status" value="1"/>
</dbReference>
<keyword evidence="7" id="KW-1185">Reference proteome</keyword>
<gene>
    <name evidence="6" type="ORF">CQW23_28094</name>
</gene>
<dbReference type="InterPro" id="IPR035513">
    <property type="entry name" value="Invertase/methylesterase_inhib"/>
</dbReference>
<evidence type="ECO:0000259" key="5">
    <source>
        <dbReference type="SMART" id="SM00856"/>
    </source>
</evidence>
<evidence type="ECO:0000256" key="2">
    <source>
        <dbReference type="ARBA" id="ARBA00023157"/>
    </source>
</evidence>
<evidence type="ECO:0000313" key="7">
    <source>
        <dbReference type="Proteomes" id="UP000224567"/>
    </source>
</evidence>
<evidence type="ECO:0000313" key="6">
    <source>
        <dbReference type="EMBL" id="PHT31757.1"/>
    </source>
</evidence>
<keyword evidence="1 4" id="KW-0732">Signal</keyword>
<proteinExistence type="inferred from homology"/>
<dbReference type="Proteomes" id="UP000224567">
    <property type="component" value="Unassembled WGS sequence"/>
</dbReference>
<dbReference type="SMART" id="SM00856">
    <property type="entry name" value="PMEI"/>
    <property type="match status" value="1"/>
</dbReference>
<dbReference type="EMBL" id="MLFT02000012">
    <property type="protein sequence ID" value="PHT31757.1"/>
    <property type="molecule type" value="Genomic_DNA"/>
</dbReference>
<dbReference type="OrthoDB" id="773291at2759"/>
<protein>
    <recommendedName>
        <fullName evidence="5">Pectinesterase inhibitor domain-containing protein</fullName>
    </recommendedName>
</protein>
<dbReference type="SUPFAM" id="SSF101148">
    <property type="entry name" value="Plant invertase/pectin methylesterase inhibitor"/>
    <property type="match status" value="1"/>
</dbReference>
<sequence length="195" mass="21817">MKTNHQEMSSNFHFLLIFVFLISLQPTISTSSSSSIDLIQKTCKNTKYYDLCMSSLKSDSTSLKADTKGLATIMVKIGMVNATATNKYLSSSKLVFNASNYTNDDVVLMKKLLKDCADKYALATNALQDSLQDLNNEVYDYAYMHVMAAADYPNVCHNGFKRNPRLNYPPQLAIREDGFKHICDVVLGILDALGW</sequence>
<dbReference type="GO" id="GO:0004857">
    <property type="term" value="F:enzyme inhibitor activity"/>
    <property type="evidence" value="ECO:0007669"/>
    <property type="project" value="InterPro"/>
</dbReference>
<accession>A0A2G2VFM6</accession>
<dbReference type="Gene3D" id="1.20.140.40">
    <property type="entry name" value="Invertase/pectin methylesterase inhibitor family protein"/>
    <property type="match status" value="1"/>
</dbReference>
<evidence type="ECO:0000256" key="4">
    <source>
        <dbReference type="SAM" id="SignalP"/>
    </source>
</evidence>
<feature type="chain" id="PRO_5013935234" description="Pectinesterase inhibitor domain-containing protein" evidence="4">
    <location>
        <begin position="30"/>
        <end position="195"/>
    </location>
</feature>
<dbReference type="AlphaFoldDB" id="A0A2G2VFM6"/>